<feature type="region of interest" description="Disordered" evidence="1">
    <location>
        <begin position="269"/>
        <end position="313"/>
    </location>
</feature>
<organism evidence="3 4">
    <name type="scientific">Corallococcus exiguus</name>
    <dbReference type="NCBI Taxonomy" id="83462"/>
    <lineage>
        <taxon>Bacteria</taxon>
        <taxon>Pseudomonadati</taxon>
        <taxon>Myxococcota</taxon>
        <taxon>Myxococcia</taxon>
        <taxon>Myxococcales</taxon>
        <taxon>Cystobacterineae</taxon>
        <taxon>Myxococcaceae</taxon>
        <taxon>Corallococcus</taxon>
    </lineage>
</organism>
<gene>
    <name evidence="3" type="ORF">GTZ93_24360</name>
</gene>
<dbReference type="Pfam" id="PF07963">
    <property type="entry name" value="N_methyl"/>
    <property type="match status" value="1"/>
</dbReference>
<sequence length="313" mass="32487">MTTPTRRHGGFTLLETMVAMAILSVALMAIFDLNSGAVANHVYTKRLTVAALLSRSKMTDLEQKLYDDGFEQDDDEQSGDFSDEGWPQFKWRARIIAPKTDGVTPDQLIGAIFNLPMGGGDSGDPLGGLASLFGGGGGDSKGGTPPGGTTGASPLGASAMSMAQPMFTQMVDQLTKSVREVHLTVYWKEGTQVESVDVVTHVVSLGPGGDRNGGFTPNAGSTAGAENQWVNPRTGQVVDNPIPGPNGQMLDPNTREPLVNRAAMLNQLNGNTGQQGGGNGNTGVNPRAPGGGIFGGRGGMPNLPSLPRGGSIR</sequence>
<dbReference type="Proteomes" id="UP000537825">
    <property type="component" value="Unassembled WGS sequence"/>
</dbReference>
<keyword evidence="4" id="KW-1185">Reference proteome</keyword>
<dbReference type="EMBL" id="JAAAPK010000006">
    <property type="protein sequence ID" value="NBC42939.1"/>
    <property type="molecule type" value="Genomic_DNA"/>
</dbReference>
<feature type="compositionally biased region" description="Gly residues" evidence="1">
    <location>
        <begin position="133"/>
        <end position="150"/>
    </location>
</feature>
<reference evidence="3 4" key="1">
    <citation type="submission" date="2020-01" db="EMBL/GenBank/DDBJ databases">
        <title>The draft genome sequence of Corallococcus exiguus DSM 14696.</title>
        <authorList>
            <person name="Zhang X."/>
            <person name="Zhu H."/>
        </authorList>
    </citation>
    <scope>NUCLEOTIDE SEQUENCE [LARGE SCALE GENOMIC DNA]</scope>
    <source>
        <strain evidence="3 4">DSM 14696</strain>
    </source>
</reference>
<feature type="region of interest" description="Disordered" evidence="1">
    <location>
        <begin position="132"/>
        <end position="153"/>
    </location>
</feature>
<proteinExistence type="predicted"/>
<feature type="transmembrane region" description="Helical" evidence="2">
    <location>
        <begin position="12"/>
        <end position="31"/>
    </location>
</feature>
<comment type="caution">
    <text evidence="3">The sequence shown here is derived from an EMBL/GenBank/DDBJ whole genome shotgun (WGS) entry which is preliminary data.</text>
</comment>
<dbReference type="PROSITE" id="PS00409">
    <property type="entry name" value="PROKAR_NTER_METHYL"/>
    <property type="match status" value="1"/>
</dbReference>
<dbReference type="AlphaFoldDB" id="A0A7X4YCI4"/>
<evidence type="ECO:0000313" key="3">
    <source>
        <dbReference type="EMBL" id="NBC42939.1"/>
    </source>
</evidence>
<dbReference type="InterPro" id="IPR012902">
    <property type="entry name" value="N_methyl_site"/>
</dbReference>
<accession>A0A7X4YCI4</accession>
<evidence type="ECO:0000313" key="4">
    <source>
        <dbReference type="Proteomes" id="UP000537825"/>
    </source>
</evidence>
<name>A0A7X4YCI4_9BACT</name>
<dbReference type="NCBIfam" id="TIGR02532">
    <property type="entry name" value="IV_pilin_GFxxxE"/>
    <property type="match status" value="1"/>
</dbReference>
<protein>
    <submittedName>
        <fullName evidence="3">Prepilin-type N-terminal cleavage/methylation domain-containing protein</fullName>
    </submittedName>
</protein>
<evidence type="ECO:0000256" key="1">
    <source>
        <dbReference type="SAM" id="MobiDB-lite"/>
    </source>
</evidence>
<feature type="compositionally biased region" description="Gly residues" evidence="1">
    <location>
        <begin position="289"/>
        <end position="299"/>
    </location>
</feature>
<dbReference type="RefSeq" id="WP_139918926.1">
    <property type="nucleotide sequence ID" value="NZ_CBCSLE010000115.1"/>
</dbReference>
<keyword evidence="2" id="KW-0812">Transmembrane</keyword>
<evidence type="ECO:0000256" key="2">
    <source>
        <dbReference type="SAM" id="Phobius"/>
    </source>
</evidence>
<keyword evidence="2" id="KW-0472">Membrane</keyword>
<keyword evidence="2" id="KW-1133">Transmembrane helix</keyword>